<dbReference type="Pfam" id="PF01553">
    <property type="entry name" value="Acyltransferase"/>
    <property type="match status" value="1"/>
</dbReference>
<protein>
    <submittedName>
        <fullName evidence="2">1-acyl-sn-glycerol-3-phosphate acyltransferase</fullName>
    </submittedName>
</protein>
<comment type="caution">
    <text evidence="2">The sequence shown here is derived from an EMBL/GenBank/DDBJ whole genome shotgun (WGS) entry which is preliminary data.</text>
</comment>
<feature type="domain" description="Phospholipid/glycerol acyltransferase" evidence="1">
    <location>
        <begin position="63"/>
        <end position="199"/>
    </location>
</feature>
<reference evidence="2 3" key="1">
    <citation type="submission" date="2019-10" db="EMBL/GenBank/DDBJ databases">
        <title>Draft Genome Assembly of Rhodococcus zopfii DSM44189.</title>
        <authorList>
            <person name="Sutton J.M."/>
            <person name="Akob D.M."/>
            <person name="Bushman T.J."/>
        </authorList>
    </citation>
    <scope>NUCLEOTIDE SEQUENCE [LARGE SCALE GENOMIC DNA]</scope>
    <source>
        <strain evidence="2 3">DSM 44189</strain>
    </source>
</reference>
<dbReference type="InterPro" id="IPR002123">
    <property type="entry name" value="Plipid/glycerol_acylTrfase"/>
</dbReference>
<evidence type="ECO:0000313" key="3">
    <source>
        <dbReference type="Proteomes" id="UP001275440"/>
    </source>
</evidence>
<dbReference type="SUPFAM" id="SSF69593">
    <property type="entry name" value="Glycerol-3-phosphate (1)-acyltransferase"/>
    <property type="match status" value="1"/>
</dbReference>
<evidence type="ECO:0000313" key="2">
    <source>
        <dbReference type="EMBL" id="MDV2474583.1"/>
    </source>
</evidence>
<keyword evidence="3" id="KW-1185">Reference proteome</keyword>
<keyword evidence="2" id="KW-0808">Transferase</keyword>
<dbReference type="GO" id="GO:0016746">
    <property type="term" value="F:acyltransferase activity"/>
    <property type="evidence" value="ECO:0007669"/>
    <property type="project" value="UniProtKB-KW"/>
</dbReference>
<dbReference type="Proteomes" id="UP001275440">
    <property type="component" value="Unassembled WGS sequence"/>
</dbReference>
<dbReference type="EMBL" id="WBMO01000001">
    <property type="protein sequence ID" value="MDV2474583.1"/>
    <property type="molecule type" value="Genomic_DNA"/>
</dbReference>
<name>A0ABU3WKR4_9NOCA</name>
<accession>A0ABU3WKR4</accession>
<evidence type="ECO:0000259" key="1">
    <source>
        <dbReference type="SMART" id="SM00563"/>
    </source>
</evidence>
<dbReference type="SMART" id="SM00563">
    <property type="entry name" value="PlsC"/>
    <property type="match status" value="1"/>
</dbReference>
<proteinExistence type="predicted"/>
<keyword evidence="2" id="KW-0012">Acyltransferase</keyword>
<sequence length="245" mass="26823">MDRPEVTLANYDAVYDFYRDHQQPRLLARAAYAMLAARYRPHVHYRAGARDALRAVIDDGAPLVIVANHLTHSDQYTLAATAWRSPLRTLIGRTRVLAKDELFRERGQRREVDMMGGIPVFRAKNHGVRAVADAGRRMMDIAALRLSRGDAVAIFPEGTCNTGDPIRIQAVGSGVGHIVRRAAALGTRPALVTIGIAYGPDNDPGRPASVFITIPVPELTGTPREITHRVADELQCAVDGAVARY</sequence>
<organism evidence="2 3">
    <name type="scientific">Rhodococcus zopfii</name>
    <dbReference type="NCBI Taxonomy" id="43772"/>
    <lineage>
        <taxon>Bacteria</taxon>
        <taxon>Bacillati</taxon>
        <taxon>Actinomycetota</taxon>
        <taxon>Actinomycetes</taxon>
        <taxon>Mycobacteriales</taxon>
        <taxon>Nocardiaceae</taxon>
        <taxon>Rhodococcus</taxon>
    </lineage>
</organism>
<gene>
    <name evidence="2" type="ORF">F8M49_02585</name>
</gene>